<reference evidence="1" key="1">
    <citation type="journal article" date="2012" name="Proc. Natl. Acad. Sci. U.S.A.">
        <title>Antigenic diversity is generated by distinct evolutionary mechanisms in African trypanosome species.</title>
        <authorList>
            <person name="Jackson A.P."/>
            <person name="Berry A."/>
            <person name="Aslett M."/>
            <person name="Allison H.C."/>
            <person name="Burton P."/>
            <person name="Vavrova-Anderson J."/>
            <person name="Brown R."/>
            <person name="Browne H."/>
            <person name="Corton N."/>
            <person name="Hauser H."/>
            <person name="Gamble J."/>
            <person name="Gilderthorp R."/>
            <person name="Marcello L."/>
            <person name="McQuillan J."/>
            <person name="Otto T.D."/>
            <person name="Quail M.A."/>
            <person name="Sanders M.J."/>
            <person name="van Tonder A."/>
            <person name="Ginger M.L."/>
            <person name="Field M.C."/>
            <person name="Barry J.D."/>
            <person name="Hertz-Fowler C."/>
            <person name="Berriman M."/>
        </authorList>
    </citation>
    <scope>NUCLEOTIDE SEQUENCE</scope>
    <source>
        <strain evidence="1">IL3000</strain>
    </source>
</reference>
<name>G0UNT7_TRYCI</name>
<evidence type="ECO:0000313" key="1">
    <source>
        <dbReference type="EMBL" id="CCC91048.1"/>
    </source>
</evidence>
<dbReference type="AlphaFoldDB" id="G0UNT7"/>
<gene>
    <name evidence="1" type="ORF">TCIL3000_6_2940</name>
</gene>
<dbReference type="EMBL" id="HE575319">
    <property type="protein sequence ID" value="CCC91048.1"/>
    <property type="molecule type" value="Genomic_DNA"/>
</dbReference>
<accession>G0UNT7</accession>
<organism evidence="1">
    <name type="scientific">Trypanosoma congolense (strain IL3000)</name>
    <dbReference type="NCBI Taxonomy" id="1068625"/>
    <lineage>
        <taxon>Eukaryota</taxon>
        <taxon>Discoba</taxon>
        <taxon>Euglenozoa</taxon>
        <taxon>Kinetoplastea</taxon>
        <taxon>Metakinetoplastina</taxon>
        <taxon>Trypanosomatida</taxon>
        <taxon>Trypanosomatidae</taxon>
        <taxon>Trypanosoma</taxon>
        <taxon>Nannomonas</taxon>
    </lineage>
</organism>
<proteinExistence type="predicted"/>
<protein>
    <submittedName>
        <fullName evidence="1">Uncharacterized protein</fullName>
    </submittedName>
</protein>
<sequence length="129" mass="14153">MGGALPSPRTAACDGGNVVPITLDCRYLCLVACISPAHLLCTILCMISSLHVRDCLRYGSGQVLLPRTCTACDFVYGTVEMEYNFIEAVEGWKIQFASHCIFLLGATMGYGECQHLQNLFGTRYIVLLH</sequence>